<feature type="transmembrane region" description="Helical" evidence="5">
    <location>
        <begin position="134"/>
        <end position="161"/>
    </location>
</feature>
<feature type="transmembrane region" description="Helical" evidence="5">
    <location>
        <begin position="448"/>
        <end position="468"/>
    </location>
</feature>
<organism evidence="6 7">
    <name type="scientific">Halobellus limi</name>
    <dbReference type="NCBI Taxonomy" id="699433"/>
    <lineage>
        <taxon>Archaea</taxon>
        <taxon>Methanobacteriati</taxon>
        <taxon>Methanobacteriota</taxon>
        <taxon>Stenosarchaea group</taxon>
        <taxon>Halobacteria</taxon>
        <taxon>Halobacteriales</taxon>
        <taxon>Haloferacaceae</taxon>
        <taxon>Halobellus</taxon>
    </lineage>
</organism>
<dbReference type="PANTHER" id="PTHR10283:SF125">
    <property type="entry name" value="MG(2+)_CITRATE COMPLEX SECONDARY TRANSPORTER"/>
    <property type="match status" value="1"/>
</dbReference>
<feature type="transmembrane region" description="Helical" evidence="5">
    <location>
        <begin position="324"/>
        <end position="341"/>
    </location>
</feature>
<dbReference type="OrthoDB" id="222194at2157"/>
<feature type="transmembrane region" description="Helical" evidence="5">
    <location>
        <begin position="296"/>
        <end position="312"/>
    </location>
</feature>
<accession>A0A1H6AYQ9</accession>
<sequence>MTDGIPARARGALPVDPSWLALPAGVLVAGAVLQFAPLSAEAARMLAITLFCVAMWIGSPVDPWFTALIGIGLIGVGFSAELALTGFQSPATWLVVVGLLIGEAATASGLAGLVERTSLHRMPDRIATDAVAVYRYLLVVLSVGSLALAVLVPSSLVRVLILAPILKSLGDLFTERSAKIGIFLGPLFATYYGASGVLTGSLANIIVTGLVESSGGPAISWTEWTLWMGPVMGIGRVVVVVAVTYLLYRPRDRDAIDAPERLESVSASPEERRMLLFLLVGVAVWATDFAHGLHPLFGAVVVALLSFSPRIGVIDHEAIGETDFSILFFLGAIFAIAEGLQRTAFTDLAAETMLSYLPSDPSLPLVLVFVVVVSMSLAFVMEGMAVASVITPVFVSFATSAGIPLVPVAMIESVALNAYFFPYQSAVLVAMLGLGVVDTMELSRMAGLCTVATLVFLLPIQIAMFTFLF</sequence>
<feature type="transmembrane region" description="Helical" evidence="5">
    <location>
        <begin position="64"/>
        <end position="84"/>
    </location>
</feature>
<evidence type="ECO:0000313" key="7">
    <source>
        <dbReference type="Proteomes" id="UP000236740"/>
    </source>
</evidence>
<feature type="transmembrane region" description="Helical" evidence="5">
    <location>
        <begin position="416"/>
        <end position="436"/>
    </location>
</feature>
<evidence type="ECO:0000256" key="2">
    <source>
        <dbReference type="ARBA" id="ARBA00022692"/>
    </source>
</evidence>
<protein>
    <submittedName>
        <fullName evidence="6">Anion transporter</fullName>
    </submittedName>
</protein>
<name>A0A1H6AYQ9_9EURY</name>
<evidence type="ECO:0000256" key="5">
    <source>
        <dbReference type="SAM" id="Phobius"/>
    </source>
</evidence>
<comment type="subcellular location">
    <subcellularLocation>
        <location evidence="1">Membrane</location>
        <topology evidence="1">Multi-pass membrane protein</topology>
    </subcellularLocation>
</comment>
<feature type="transmembrane region" description="Helical" evidence="5">
    <location>
        <begin position="182"/>
        <end position="207"/>
    </location>
</feature>
<dbReference type="RefSeq" id="WP_200820910.1">
    <property type="nucleotide sequence ID" value="NZ_CP031311.1"/>
</dbReference>
<dbReference type="AlphaFoldDB" id="A0A1H6AYQ9"/>
<evidence type="ECO:0000256" key="3">
    <source>
        <dbReference type="ARBA" id="ARBA00022989"/>
    </source>
</evidence>
<dbReference type="EMBL" id="FNVN01000003">
    <property type="protein sequence ID" value="SEG53721.1"/>
    <property type="molecule type" value="Genomic_DNA"/>
</dbReference>
<feature type="transmembrane region" description="Helical" evidence="5">
    <location>
        <begin position="91"/>
        <end position="114"/>
    </location>
</feature>
<dbReference type="Pfam" id="PF00939">
    <property type="entry name" value="Na_sulph_symp"/>
    <property type="match status" value="1"/>
</dbReference>
<dbReference type="Proteomes" id="UP000236740">
    <property type="component" value="Unassembled WGS sequence"/>
</dbReference>
<dbReference type="PANTHER" id="PTHR10283">
    <property type="entry name" value="SOLUTE CARRIER FAMILY 13 MEMBER"/>
    <property type="match status" value="1"/>
</dbReference>
<gene>
    <name evidence="6" type="ORF">SAMN04488133_2598</name>
</gene>
<evidence type="ECO:0000256" key="1">
    <source>
        <dbReference type="ARBA" id="ARBA00004141"/>
    </source>
</evidence>
<feature type="transmembrane region" description="Helical" evidence="5">
    <location>
        <begin position="18"/>
        <end position="35"/>
    </location>
</feature>
<dbReference type="InterPro" id="IPR001898">
    <property type="entry name" value="SLC13A/DASS"/>
</dbReference>
<feature type="transmembrane region" description="Helical" evidence="5">
    <location>
        <begin position="387"/>
        <end position="410"/>
    </location>
</feature>
<evidence type="ECO:0000313" key="6">
    <source>
        <dbReference type="EMBL" id="SEG53721.1"/>
    </source>
</evidence>
<keyword evidence="3 5" id="KW-1133">Transmembrane helix</keyword>
<dbReference type="GeneID" id="39858272"/>
<reference evidence="6 7" key="1">
    <citation type="submission" date="2016-10" db="EMBL/GenBank/DDBJ databases">
        <authorList>
            <person name="de Groot N.N."/>
        </authorList>
    </citation>
    <scope>NUCLEOTIDE SEQUENCE [LARGE SCALE GENOMIC DNA]</scope>
    <source>
        <strain evidence="6 7">CGMCC 1.10331</strain>
    </source>
</reference>
<dbReference type="GO" id="GO:0022857">
    <property type="term" value="F:transmembrane transporter activity"/>
    <property type="evidence" value="ECO:0007669"/>
    <property type="project" value="InterPro"/>
</dbReference>
<feature type="transmembrane region" description="Helical" evidence="5">
    <location>
        <begin position="227"/>
        <end position="248"/>
    </location>
</feature>
<evidence type="ECO:0000256" key="4">
    <source>
        <dbReference type="ARBA" id="ARBA00023136"/>
    </source>
</evidence>
<keyword evidence="4 5" id="KW-0472">Membrane</keyword>
<keyword evidence="2 5" id="KW-0812">Transmembrane</keyword>
<dbReference type="GO" id="GO:0005886">
    <property type="term" value="C:plasma membrane"/>
    <property type="evidence" value="ECO:0007669"/>
    <property type="project" value="TreeGrafter"/>
</dbReference>
<feature type="transmembrane region" description="Helical" evidence="5">
    <location>
        <begin position="361"/>
        <end position="380"/>
    </location>
</feature>
<proteinExistence type="predicted"/>
<keyword evidence="7" id="KW-1185">Reference proteome</keyword>